<feature type="compositionally biased region" description="Low complexity" evidence="1">
    <location>
        <begin position="352"/>
        <end position="372"/>
    </location>
</feature>
<evidence type="ECO:0000313" key="3">
    <source>
        <dbReference type="Proteomes" id="UP000298416"/>
    </source>
</evidence>
<sequence length="416" mass="47955">MVFGPFTGKDNHGCPVTFGAGFVSNEGADSFSWLLKRVLTSTRHRWCMWHIMMKLPEKVPKRILANKELKKDLDSCIWSELLEPEEFEETWLTIMDQYGLQNVSWFTTMFTQREYWIPAYFRDFPMGSLLKTTSFSESENSFFKRYTKPHFNLADFVMHYNNALDAQRNISERLDFSDATKVPILSTELLFEKHAADMYTDRIFQQVQDEIVEAHRRCRMTHFEMEDNTEIYTITDSLRNKVVVRHEVGTESYHCDCTRWLKTPLLKSAHCDPSEEASSSEVSQVDRKRVVAAKLHSLYFRLFQRAQSNDDVALFDGMEELSQKLFGDTVPSVSSMDKAKRIENLNEASRPSVVNVHPPNVVSTKGSGSSSGKRIASATEKAIILQNKPKRRCAKCREMGHHDARNCGREKGKAKM</sequence>
<evidence type="ECO:0000256" key="1">
    <source>
        <dbReference type="SAM" id="MobiDB-lite"/>
    </source>
</evidence>
<dbReference type="Proteomes" id="UP000298416">
    <property type="component" value="Unassembled WGS sequence"/>
</dbReference>
<gene>
    <name evidence="2" type="ORF">SASPL_133472</name>
</gene>
<dbReference type="EMBL" id="PNBA02000012">
    <property type="protein sequence ID" value="KAG6405878.1"/>
    <property type="molecule type" value="Genomic_DNA"/>
</dbReference>
<organism evidence="2">
    <name type="scientific">Salvia splendens</name>
    <name type="common">Scarlet sage</name>
    <dbReference type="NCBI Taxonomy" id="180675"/>
    <lineage>
        <taxon>Eukaryota</taxon>
        <taxon>Viridiplantae</taxon>
        <taxon>Streptophyta</taxon>
        <taxon>Embryophyta</taxon>
        <taxon>Tracheophyta</taxon>
        <taxon>Spermatophyta</taxon>
        <taxon>Magnoliopsida</taxon>
        <taxon>eudicotyledons</taxon>
        <taxon>Gunneridae</taxon>
        <taxon>Pentapetalae</taxon>
        <taxon>asterids</taxon>
        <taxon>lamiids</taxon>
        <taxon>Lamiales</taxon>
        <taxon>Lamiaceae</taxon>
        <taxon>Nepetoideae</taxon>
        <taxon>Mentheae</taxon>
        <taxon>Salviinae</taxon>
        <taxon>Salvia</taxon>
        <taxon>Salvia subgen. Calosphace</taxon>
        <taxon>core Calosphace</taxon>
    </lineage>
</organism>
<accession>A0A8X8X340</accession>
<reference evidence="2" key="2">
    <citation type="submission" date="2020-08" db="EMBL/GenBank/DDBJ databases">
        <title>Plant Genome Project.</title>
        <authorList>
            <person name="Zhang R.-G."/>
        </authorList>
    </citation>
    <scope>NUCLEOTIDE SEQUENCE</scope>
    <source>
        <strain evidence="2">Huo1</strain>
        <tissue evidence="2">Leaf</tissue>
    </source>
</reference>
<name>A0A8X8X340_SALSN</name>
<protein>
    <recommendedName>
        <fullName evidence="4">Protein FAR1-RELATED SEQUENCE</fullName>
    </recommendedName>
</protein>
<dbReference type="AlphaFoldDB" id="A0A8X8X340"/>
<evidence type="ECO:0000313" key="2">
    <source>
        <dbReference type="EMBL" id="KAG6405878.1"/>
    </source>
</evidence>
<proteinExistence type="predicted"/>
<reference evidence="2" key="1">
    <citation type="submission" date="2018-01" db="EMBL/GenBank/DDBJ databases">
        <authorList>
            <person name="Mao J.F."/>
        </authorList>
    </citation>
    <scope>NUCLEOTIDE SEQUENCE</scope>
    <source>
        <strain evidence="2">Huo1</strain>
        <tissue evidence="2">Leaf</tissue>
    </source>
</reference>
<dbReference type="PANTHER" id="PTHR47718">
    <property type="entry name" value="OS01G0519700 PROTEIN"/>
    <property type="match status" value="1"/>
</dbReference>
<comment type="caution">
    <text evidence="2">The sequence shown here is derived from an EMBL/GenBank/DDBJ whole genome shotgun (WGS) entry which is preliminary data.</text>
</comment>
<feature type="region of interest" description="Disordered" evidence="1">
    <location>
        <begin position="352"/>
        <end position="375"/>
    </location>
</feature>
<evidence type="ECO:0008006" key="4">
    <source>
        <dbReference type="Google" id="ProtNLM"/>
    </source>
</evidence>
<keyword evidence="3" id="KW-1185">Reference proteome</keyword>